<name>W1P4Y8_AMBTC</name>
<protein>
    <submittedName>
        <fullName evidence="1">Uncharacterized protein</fullName>
    </submittedName>
</protein>
<keyword evidence="2" id="KW-1185">Reference proteome</keyword>
<proteinExistence type="predicted"/>
<dbReference type="Proteomes" id="UP000017836">
    <property type="component" value="Unassembled WGS sequence"/>
</dbReference>
<evidence type="ECO:0000313" key="1">
    <source>
        <dbReference type="EMBL" id="ERN02993.1"/>
    </source>
</evidence>
<sequence>MMRDPDIADVHLPNSYRLLQAKGNGSAERLVKESGRPNRSPKQRAHEVIILLQLGMLSRARIPTMCADIHNTTLNAGVAIRTKGRRIELGIRLR</sequence>
<dbReference type="EMBL" id="KI394452">
    <property type="protein sequence ID" value="ERN02993.1"/>
    <property type="molecule type" value="Genomic_DNA"/>
</dbReference>
<dbReference type="Gramene" id="ERN02993">
    <property type="protein sequence ID" value="ERN02993"/>
    <property type="gene ID" value="AMTR_s00206p00013760"/>
</dbReference>
<accession>W1P4Y8</accession>
<dbReference type="HOGENOM" id="CLU_2402634_0_0_1"/>
<evidence type="ECO:0000313" key="2">
    <source>
        <dbReference type="Proteomes" id="UP000017836"/>
    </source>
</evidence>
<reference evidence="2" key="1">
    <citation type="journal article" date="2013" name="Science">
        <title>The Amborella genome and the evolution of flowering plants.</title>
        <authorList>
            <consortium name="Amborella Genome Project"/>
        </authorList>
    </citation>
    <scope>NUCLEOTIDE SEQUENCE [LARGE SCALE GENOMIC DNA]</scope>
</reference>
<dbReference type="AlphaFoldDB" id="W1P4Y8"/>
<gene>
    <name evidence="1" type="ORF">AMTR_s00206p00013760</name>
</gene>
<organism evidence="1 2">
    <name type="scientific">Amborella trichopoda</name>
    <dbReference type="NCBI Taxonomy" id="13333"/>
    <lineage>
        <taxon>Eukaryota</taxon>
        <taxon>Viridiplantae</taxon>
        <taxon>Streptophyta</taxon>
        <taxon>Embryophyta</taxon>
        <taxon>Tracheophyta</taxon>
        <taxon>Spermatophyta</taxon>
        <taxon>Magnoliopsida</taxon>
        <taxon>Amborellales</taxon>
        <taxon>Amborellaceae</taxon>
        <taxon>Amborella</taxon>
    </lineage>
</organism>